<feature type="region of interest" description="Disordered" evidence="1">
    <location>
        <begin position="1"/>
        <end position="81"/>
    </location>
</feature>
<name>A0ABW7B2S3_9ACTN</name>
<sequence>MRRCQPWSRAKSSGAPRGVSPQPLQGGGQALGAGGAEGRRQGAAVLGRAVPDRGHRPVAPASRNLVPRHGREPAPQVVRRRPGVRHAVAASIATSASIAVAVAVWRQ</sequence>
<keyword evidence="2" id="KW-0472">Membrane</keyword>
<accession>A0ABW7B2S3</accession>
<proteinExistence type="predicted"/>
<reference evidence="3 4" key="1">
    <citation type="submission" date="2024-10" db="EMBL/GenBank/DDBJ databases">
        <title>The Natural Products Discovery Center: Release of the First 8490 Sequenced Strains for Exploring Actinobacteria Biosynthetic Diversity.</title>
        <authorList>
            <person name="Kalkreuter E."/>
            <person name="Kautsar S.A."/>
            <person name="Yang D."/>
            <person name="Bader C.D."/>
            <person name="Teijaro C.N."/>
            <person name="Fluegel L."/>
            <person name="Davis C.M."/>
            <person name="Simpson J.R."/>
            <person name="Lauterbach L."/>
            <person name="Steele A.D."/>
            <person name="Gui C."/>
            <person name="Meng S."/>
            <person name="Li G."/>
            <person name="Viehrig K."/>
            <person name="Ye F."/>
            <person name="Su P."/>
            <person name="Kiefer A.F."/>
            <person name="Nichols A."/>
            <person name="Cepeda A.J."/>
            <person name="Yan W."/>
            <person name="Fan B."/>
            <person name="Jiang Y."/>
            <person name="Adhikari A."/>
            <person name="Zheng C.-J."/>
            <person name="Schuster L."/>
            <person name="Cowan T.M."/>
            <person name="Smanski M.J."/>
            <person name="Chevrette M.G."/>
            <person name="De Carvalho L.P.S."/>
            <person name="Shen B."/>
        </authorList>
    </citation>
    <scope>NUCLEOTIDE SEQUENCE [LARGE SCALE GENOMIC DNA]</scope>
    <source>
        <strain evidence="3 4">NPDC048320</strain>
    </source>
</reference>
<protein>
    <submittedName>
        <fullName evidence="3">Uncharacterized protein</fullName>
    </submittedName>
</protein>
<organism evidence="3 4">
    <name type="scientific">Streptomyces cinerochromogenes</name>
    <dbReference type="NCBI Taxonomy" id="66422"/>
    <lineage>
        <taxon>Bacteria</taxon>
        <taxon>Bacillati</taxon>
        <taxon>Actinomycetota</taxon>
        <taxon>Actinomycetes</taxon>
        <taxon>Kitasatosporales</taxon>
        <taxon>Streptomycetaceae</taxon>
        <taxon>Streptomyces</taxon>
    </lineage>
</organism>
<evidence type="ECO:0000256" key="2">
    <source>
        <dbReference type="SAM" id="Phobius"/>
    </source>
</evidence>
<dbReference type="RefSeq" id="WP_392815995.1">
    <property type="nucleotide sequence ID" value="NZ_JBICYV010000002.1"/>
</dbReference>
<feature type="transmembrane region" description="Helical" evidence="2">
    <location>
        <begin position="87"/>
        <end position="105"/>
    </location>
</feature>
<keyword evidence="4" id="KW-1185">Reference proteome</keyword>
<dbReference type="EMBL" id="JBICYV010000002">
    <property type="protein sequence ID" value="MFG3010010.1"/>
    <property type="molecule type" value="Genomic_DNA"/>
</dbReference>
<comment type="caution">
    <text evidence="3">The sequence shown here is derived from an EMBL/GenBank/DDBJ whole genome shotgun (WGS) entry which is preliminary data.</text>
</comment>
<evidence type="ECO:0000313" key="4">
    <source>
        <dbReference type="Proteomes" id="UP001604267"/>
    </source>
</evidence>
<dbReference type="Proteomes" id="UP001604267">
    <property type="component" value="Unassembled WGS sequence"/>
</dbReference>
<keyword evidence="2" id="KW-0812">Transmembrane</keyword>
<gene>
    <name evidence="3" type="ORF">ACGFZB_06030</name>
</gene>
<evidence type="ECO:0000313" key="3">
    <source>
        <dbReference type="EMBL" id="MFG3010010.1"/>
    </source>
</evidence>
<keyword evidence="2" id="KW-1133">Transmembrane helix</keyword>
<feature type="compositionally biased region" description="Gly residues" evidence="1">
    <location>
        <begin position="25"/>
        <end position="36"/>
    </location>
</feature>
<evidence type="ECO:0000256" key="1">
    <source>
        <dbReference type="SAM" id="MobiDB-lite"/>
    </source>
</evidence>